<dbReference type="InterPro" id="IPR011990">
    <property type="entry name" value="TPR-like_helical_dom_sf"/>
</dbReference>
<dbReference type="Proteomes" id="UP001230188">
    <property type="component" value="Unassembled WGS sequence"/>
</dbReference>
<dbReference type="PROSITE" id="PS50005">
    <property type="entry name" value="TPR"/>
    <property type="match status" value="1"/>
</dbReference>
<dbReference type="EMBL" id="JAQMWT010000133">
    <property type="protein sequence ID" value="KAJ8609755.1"/>
    <property type="molecule type" value="Genomic_DNA"/>
</dbReference>
<proteinExistence type="predicted"/>
<dbReference type="Pfam" id="PF00515">
    <property type="entry name" value="TPR_1"/>
    <property type="match status" value="1"/>
</dbReference>
<gene>
    <name evidence="3" type="ORF">CTAYLR_009251</name>
</gene>
<keyword evidence="4" id="KW-1185">Reference proteome</keyword>
<feature type="compositionally biased region" description="Polar residues" evidence="2">
    <location>
        <begin position="208"/>
        <end position="218"/>
    </location>
</feature>
<feature type="repeat" description="TPR" evidence="1">
    <location>
        <begin position="143"/>
        <end position="176"/>
    </location>
</feature>
<dbReference type="InterPro" id="IPR019734">
    <property type="entry name" value="TPR_rpt"/>
</dbReference>
<name>A0AAD7UJX6_9STRA</name>
<evidence type="ECO:0000313" key="4">
    <source>
        <dbReference type="Proteomes" id="UP001230188"/>
    </source>
</evidence>
<dbReference type="SMART" id="SM00028">
    <property type="entry name" value="TPR"/>
    <property type="match status" value="1"/>
</dbReference>
<organism evidence="3 4">
    <name type="scientific">Chrysophaeum taylorii</name>
    <dbReference type="NCBI Taxonomy" id="2483200"/>
    <lineage>
        <taxon>Eukaryota</taxon>
        <taxon>Sar</taxon>
        <taxon>Stramenopiles</taxon>
        <taxon>Ochrophyta</taxon>
        <taxon>Pelagophyceae</taxon>
        <taxon>Pelagomonadales</taxon>
        <taxon>Pelagomonadaceae</taxon>
        <taxon>Chrysophaeum</taxon>
    </lineage>
</organism>
<evidence type="ECO:0000256" key="2">
    <source>
        <dbReference type="SAM" id="MobiDB-lite"/>
    </source>
</evidence>
<reference evidence="3" key="1">
    <citation type="submission" date="2023-01" db="EMBL/GenBank/DDBJ databases">
        <title>Metagenome sequencing of chrysophaentin producing Chrysophaeum taylorii.</title>
        <authorList>
            <person name="Davison J."/>
            <person name="Bewley C."/>
        </authorList>
    </citation>
    <scope>NUCLEOTIDE SEQUENCE</scope>
    <source>
        <strain evidence="3">NIES-1699</strain>
    </source>
</reference>
<feature type="region of interest" description="Disordered" evidence="2">
    <location>
        <begin position="208"/>
        <end position="237"/>
    </location>
</feature>
<evidence type="ECO:0000313" key="3">
    <source>
        <dbReference type="EMBL" id="KAJ8609755.1"/>
    </source>
</evidence>
<protein>
    <submittedName>
        <fullName evidence="3">Uncharacterized protein</fullName>
    </submittedName>
</protein>
<keyword evidence="1" id="KW-0802">TPR repeat</keyword>
<evidence type="ECO:0000256" key="1">
    <source>
        <dbReference type="PROSITE-ProRule" id="PRU00339"/>
    </source>
</evidence>
<dbReference type="AlphaFoldDB" id="A0AAD7UJX6"/>
<comment type="caution">
    <text evidence="3">The sequence shown here is derived from an EMBL/GenBank/DDBJ whole genome shotgun (WGS) entry which is preliminary data.</text>
</comment>
<accession>A0AAD7UJX6</accession>
<dbReference type="Gene3D" id="1.25.40.10">
    <property type="entry name" value="Tetratricopeptide repeat domain"/>
    <property type="match status" value="1"/>
</dbReference>
<sequence length="318" mass="35012">MVEEAEKENKRSAVLFGVAAGADVVDAASHFVLAYGMYVDWPHASLALPEEVSIGAAIYFGRIPETKSNMWHSKRTFAEKARADKALTGTVDLAYRTALEARGPQATEIEEDLFRRALDFKEDRLLQQAMRTYRATIVVGGSADAHNNLGVCFEEQGLYWEALDAYNEALVAAPEHAAARQNRDELMDQLGLDDDWSGCEDPRVVSLRRQQSAKTESVATPEAAVSPNSTRSDEPEGIHPKVIFEILQESVSEDTGLPDTPLTYGEAMSYFPRTTKVCDLSITIPPERRVRPRQLSDYEAQLLASATASPAKGGLTYL</sequence>
<dbReference type="SUPFAM" id="SSF48452">
    <property type="entry name" value="TPR-like"/>
    <property type="match status" value="1"/>
</dbReference>